<sequence>MNMTRREGMAAVGAAALLGVTGAGKAAARRSSLLDTHDAMGLAELVAKREVSPSELLDAAIGRAEALNPRFNFMAQKHYDYGRAAIAKGLPQGPFSGVPWLLKDLNTYVAGLPTENGSRFYKGYRPQITSELVRRIEKAGFVIFGKTTVPELGLTGTTENKLNGDTRNPWNPKHITGGSSGGAAAAVAAGVLPAAHATDGGGSIRIPASCCGLFGLKPSRGRVPMGPPRTEGWGGLSVHHAVTRSVRDSAAILDATQGPEPGSRYAAPTPAENFLSQIGKAPGRLRIALMLDAPSGSPVDPECVEAARKAARLCERLGHHVEEAAPKLDIAAMGAASFVLIGSSVAADMLDRAKATGIAIGPEVLEPITLGFTAYGQKATGMDFARANNTLQAAAISMAQFMANYDVILSPTLAAPPLELGKINLSPDVDFAAWGKRAASFSPFTQIANMTGQPAMSVPLATANNGLPIGVMFMGRYGDEALLFRLAGQLEAAAPWKNRRPAL</sequence>
<dbReference type="RefSeq" id="WP_380805052.1">
    <property type="nucleotide sequence ID" value="NZ_JBHSFZ010000025.1"/>
</dbReference>
<proteinExistence type="inferred from homology"/>
<evidence type="ECO:0000313" key="3">
    <source>
        <dbReference type="EMBL" id="MFC4594981.1"/>
    </source>
</evidence>
<dbReference type="InterPro" id="IPR020556">
    <property type="entry name" value="Amidase_CS"/>
</dbReference>
<comment type="caution">
    <text evidence="3">The sequence shown here is derived from an EMBL/GenBank/DDBJ whole genome shotgun (WGS) entry which is preliminary data.</text>
</comment>
<dbReference type="InterPro" id="IPR036928">
    <property type="entry name" value="AS_sf"/>
</dbReference>
<protein>
    <submittedName>
        <fullName evidence="3">Amidase</fullName>
    </submittedName>
</protein>
<dbReference type="SUPFAM" id="SSF75304">
    <property type="entry name" value="Amidase signature (AS) enzymes"/>
    <property type="match status" value="1"/>
</dbReference>
<comment type="similarity">
    <text evidence="1">Belongs to the amidase family.</text>
</comment>
<feature type="domain" description="Amidase" evidence="2">
    <location>
        <begin position="55"/>
        <end position="483"/>
    </location>
</feature>
<dbReference type="EMBL" id="JBHSFZ010000025">
    <property type="protein sequence ID" value="MFC4594981.1"/>
    <property type="molecule type" value="Genomic_DNA"/>
</dbReference>
<dbReference type="PROSITE" id="PS00571">
    <property type="entry name" value="AMIDASES"/>
    <property type="match status" value="1"/>
</dbReference>
<dbReference type="Pfam" id="PF01425">
    <property type="entry name" value="Amidase"/>
    <property type="match status" value="1"/>
</dbReference>
<reference evidence="4" key="1">
    <citation type="journal article" date="2019" name="Int. J. Syst. Evol. Microbiol.">
        <title>The Global Catalogue of Microorganisms (GCM) 10K type strain sequencing project: providing services to taxonomists for standard genome sequencing and annotation.</title>
        <authorList>
            <consortium name="The Broad Institute Genomics Platform"/>
            <consortium name="The Broad Institute Genome Sequencing Center for Infectious Disease"/>
            <person name="Wu L."/>
            <person name="Ma J."/>
        </authorList>
    </citation>
    <scope>NUCLEOTIDE SEQUENCE [LARGE SCALE GENOMIC DNA]</scope>
    <source>
        <strain evidence="4">NBRC 103632</strain>
    </source>
</reference>
<gene>
    <name evidence="3" type="ORF">ACFO3E_12360</name>
</gene>
<evidence type="ECO:0000256" key="1">
    <source>
        <dbReference type="ARBA" id="ARBA00009199"/>
    </source>
</evidence>
<dbReference type="PROSITE" id="PS51318">
    <property type="entry name" value="TAT"/>
    <property type="match status" value="1"/>
</dbReference>
<evidence type="ECO:0000313" key="4">
    <source>
        <dbReference type="Proteomes" id="UP001595957"/>
    </source>
</evidence>
<dbReference type="PANTHER" id="PTHR11895">
    <property type="entry name" value="TRANSAMIDASE"/>
    <property type="match status" value="1"/>
</dbReference>
<dbReference type="Proteomes" id="UP001595957">
    <property type="component" value="Unassembled WGS sequence"/>
</dbReference>
<dbReference type="PANTHER" id="PTHR11895:SF7">
    <property type="entry name" value="GLUTAMYL-TRNA(GLN) AMIDOTRANSFERASE SUBUNIT A, MITOCHONDRIAL"/>
    <property type="match status" value="1"/>
</dbReference>
<organism evidence="3 4">
    <name type="scientific">Sphingobium tyrosinilyticum</name>
    <dbReference type="NCBI Taxonomy" id="2715436"/>
    <lineage>
        <taxon>Bacteria</taxon>
        <taxon>Pseudomonadati</taxon>
        <taxon>Pseudomonadota</taxon>
        <taxon>Alphaproteobacteria</taxon>
        <taxon>Sphingomonadales</taxon>
        <taxon>Sphingomonadaceae</taxon>
        <taxon>Sphingobium</taxon>
    </lineage>
</organism>
<accession>A0ABV9EZD5</accession>
<dbReference type="InterPro" id="IPR023631">
    <property type="entry name" value="Amidase_dom"/>
</dbReference>
<dbReference type="InterPro" id="IPR006311">
    <property type="entry name" value="TAT_signal"/>
</dbReference>
<evidence type="ECO:0000259" key="2">
    <source>
        <dbReference type="Pfam" id="PF01425"/>
    </source>
</evidence>
<name>A0ABV9EZD5_9SPHN</name>
<dbReference type="InterPro" id="IPR000120">
    <property type="entry name" value="Amidase"/>
</dbReference>
<dbReference type="Gene3D" id="3.90.1300.10">
    <property type="entry name" value="Amidase signature (AS) domain"/>
    <property type="match status" value="1"/>
</dbReference>
<keyword evidence="4" id="KW-1185">Reference proteome</keyword>